<dbReference type="SUPFAM" id="SSF103039">
    <property type="entry name" value="CheC-like"/>
    <property type="match status" value="1"/>
</dbReference>
<dbReference type="InterPro" id="IPR028976">
    <property type="entry name" value="CheC-like_sf"/>
</dbReference>
<feature type="domain" description="Chemotaxis phosphatase CheX-like" evidence="2">
    <location>
        <begin position="42"/>
        <end position="137"/>
    </location>
</feature>
<reference evidence="4" key="1">
    <citation type="submission" date="2018-02" db="EMBL/GenBank/DDBJ databases">
        <authorList>
            <person name="Hausmann B."/>
        </authorList>
    </citation>
    <scope>NUCLEOTIDE SEQUENCE [LARGE SCALE GENOMIC DNA]</scope>
    <source>
        <strain evidence="4">Peat soil MAG SbA1</strain>
    </source>
</reference>
<dbReference type="EMBL" id="OMOD01000137">
    <property type="protein sequence ID" value="SPF42200.1"/>
    <property type="molecule type" value="Genomic_DNA"/>
</dbReference>
<dbReference type="InterPro" id="IPR028051">
    <property type="entry name" value="CheX-like_dom"/>
</dbReference>
<dbReference type="Gene3D" id="3.40.1550.10">
    <property type="entry name" value="CheC-like"/>
    <property type="match status" value="1"/>
</dbReference>
<keyword evidence="1" id="KW-0145">Chemotaxis</keyword>
<evidence type="ECO:0000313" key="3">
    <source>
        <dbReference type="EMBL" id="SPF42200.1"/>
    </source>
</evidence>
<gene>
    <name evidence="3" type="ORF">SBA1_430001</name>
</gene>
<sequence>MKMELIQPFINAADAVLSQGMQGTTRVGNLTMEEEAYRRKGVAGMVTLTGDIEGRIVVDLDPQTAVRVASHYAGAELPESDALVKETIFELANQVVGNAISALNDQGFHFRVHPPLLLTAQEGDKTSEDTEALVICFETPLGSVFMNVALRYNRKRLADHAAMGA</sequence>
<proteinExistence type="predicted"/>
<dbReference type="Pfam" id="PF13690">
    <property type="entry name" value="CheX"/>
    <property type="match status" value="1"/>
</dbReference>
<dbReference type="GO" id="GO:0006935">
    <property type="term" value="P:chemotaxis"/>
    <property type="evidence" value="ECO:0007669"/>
    <property type="project" value="UniProtKB-KW"/>
</dbReference>
<dbReference type="InterPro" id="IPR038756">
    <property type="entry name" value="CheX-like"/>
</dbReference>
<name>A0A2U3KRF7_9BACT</name>
<organism evidence="3 4">
    <name type="scientific">Candidatus Sulfotelmatobacter kueseliae</name>
    <dbReference type="NCBI Taxonomy" id="2042962"/>
    <lineage>
        <taxon>Bacteria</taxon>
        <taxon>Pseudomonadati</taxon>
        <taxon>Acidobacteriota</taxon>
        <taxon>Terriglobia</taxon>
        <taxon>Terriglobales</taxon>
        <taxon>Candidatus Korobacteraceae</taxon>
        <taxon>Candidatus Sulfotelmatobacter</taxon>
    </lineage>
</organism>
<evidence type="ECO:0000256" key="1">
    <source>
        <dbReference type="ARBA" id="ARBA00022500"/>
    </source>
</evidence>
<accession>A0A2U3KRF7</accession>
<evidence type="ECO:0000313" key="4">
    <source>
        <dbReference type="Proteomes" id="UP000238701"/>
    </source>
</evidence>
<dbReference type="PANTHER" id="PTHR39452">
    <property type="entry name" value="CHEY-P PHOSPHATASE CHEX"/>
    <property type="match status" value="1"/>
</dbReference>
<dbReference type="PANTHER" id="PTHR39452:SF1">
    <property type="entry name" value="CHEY-P PHOSPHATASE CHEX"/>
    <property type="match status" value="1"/>
</dbReference>
<evidence type="ECO:0000259" key="2">
    <source>
        <dbReference type="Pfam" id="PF13690"/>
    </source>
</evidence>
<dbReference type="AlphaFoldDB" id="A0A2U3KRF7"/>
<protein>
    <submittedName>
        <fullName evidence="3">CheC-like protein</fullName>
    </submittedName>
</protein>
<dbReference type="Proteomes" id="UP000238701">
    <property type="component" value="Unassembled WGS sequence"/>
</dbReference>
<dbReference type="CDD" id="cd17906">
    <property type="entry name" value="CheX"/>
    <property type="match status" value="1"/>
</dbReference>